<protein>
    <submittedName>
        <fullName evidence="1">Uncharacterized protein</fullName>
    </submittedName>
</protein>
<organism evidence="1 2">
    <name type="scientific">Hyalomma asiaticum</name>
    <name type="common">Tick</name>
    <dbReference type="NCBI Taxonomy" id="266040"/>
    <lineage>
        <taxon>Eukaryota</taxon>
        <taxon>Metazoa</taxon>
        <taxon>Ecdysozoa</taxon>
        <taxon>Arthropoda</taxon>
        <taxon>Chelicerata</taxon>
        <taxon>Arachnida</taxon>
        <taxon>Acari</taxon>
        <taxon>Parasitiformes</taxon>
        <taxon>Ixodida</taxon>
        <taxon>Ixodoidea</taxon>
        <taxon>Ixodidae</taxon>
        <taxon>Hyalomminae</taxon>
        <taxon>Hyalomma</taxon>
    </lineage>
</organism>
<comment type="caution">
    <text evidence="1">The sequence shown here is derived from an EMBL/GenBank/DDBJ whole genome shotgun (WGS) entry which is preliminary data.</text>
</comment>
<proteinExistence type="predicted"/>
<sequence length="117" mass="12976">MVCRARCRGLKHGQDRSIFSSIVFYVIYAIFKALVLVVLCKFYCHHLRKVKEGQPLYTPYDHGAHREHHRVFAPQPHHERSVGASTRHAVPSTSAETSVGAASPKRAAGNSVTPEGV</sequence>
<keyword evidence="2" id="KW-1185">Reference proteome</keyword>
<evidence type="ECO:0000313" key="2">
    <source>
        <dbReference type="Proteomes" id="UP000821845"/>
    </source>
</evidence>
<name>A0ACB7T0Z3_HYAAI</name>
<evidence type="ECO:0000313" key="1">
    <source>
        <dbReference type="EMBL" id="KAH6938574.1"/>
    </source>
</evidence>
<gene>
    <name evidence="1" type="ORF">HPB50_010627</name>
</gene>
<dbReference type="EMBL" id="CM023482">
    <property type="protein sequence ID" value="KAH6938574.1"/>
    <property type="molecule type" value="Genomic_DNA"/>
</dbReference>
<dbReference type="Proteomes" id="UP000821845">
    <property type="component" value="Chromosome 2"/>
</dbReference>
<accession>A0ACB7T0Z3</accession>
<reference evidence="1" key="1">
    <citation type="submission" date="2020-05" db="EMBL/GenBank/DDBJ databases">
        <title>Large-scale comparative analyses of tick genomes elucidate their genetic diversity and vector capacities.</title>
        <authorList>
            <person name="Jia N."/>
            <person name="Wang J."/>
            <person name="Shi W."/>
            <person name="Du L."/>
            <person name="Sun Y."/>
            <person name="Zhan W."/>
            <person name="Jiang J."/>
            <person name="Wang Q."/>
            <person name="Zhang B."/>
            <person name="Ji P."/>
            <person name="Sakyi L.B."/>
            <person name="Cui X."/>
            <person name="Yuan T."/>
            <person name="Jiang B."/>
            <person name="Yang W."/>
            <person name="Lam T.T.-Y."/>
            <person name="Chang Q."/>
            <person name="Ding S."/>
            <person name="Wang X."/>
            <person name="Zhu J."/>
            <person name="Ruan X."/>
            <person name="Zhao L."/>
            <person name="Wei J."/>
            <person name="Que T."/>
            <person name="Du C."/>
            <person name="Cheng J."/>
            <person name="Dai P."/>
            <person name="Han X."/>
            <person name="Huang E."/>
            <person name="Gao Y."/>
            <person name="Liu J."/>
            <person name="Shao H."/>
            <person name="Ye R."/>
            <person name="Li L."/>
            <person name="Wei W."/>
            <person name="Wang X."/>
            <person name="Wang C."/>
            <person name="Yang T."/>
            <person name="Huo Q."/>
            <person name="Li W."/>
            <person name="Guo W."/>
            <person name="Chen H."/>
            <person name="Zhou L."/>
            <person name="Ni X."/>
            <person name="Tian J."/>
            <person name="Zhou Y."/>
            <person name="Sheng Y."/>
            <person name="Liu T."/>
            <person name="Pan Y."/>
            <person name="Xia L."/>
            <person name="Li J."/>
            <person name="Zhao F."/>
            <person name="Cao W."/>
        </authorList>
    </citation>
    <scope>NUCLEOTIDE SEQUENCE</scope>
    <source>
        <strain evidence="1">Hyas-2018</strain>
    </source>
</reference>